<sequence>MKPIPYILAAALCLSSSAVSANPVTYICKTANGIVFTNQKTGAECTVSHVDGSAAVSSEEADSAVPETVNLKEAIGQAAPEIDDIKILPRPAVSSVTNTAEAANPRLDVRLRNQPDAKAAKARAAEMNRKAKILPASVVSAPAKPQMSRKQILQKEVRNEQAALARAQSQLAAARRQGDQAKINRLTRDVSDRQASIRAMQNEMGR</sequence>
<dbReference type="EMBL" id="JUFZ01000024">
    <property type="protein sequence ID" value="KIC11019.1"/>
    <property type="molecule type" value="Genomic_DNA"/>
</dbReference>
<protein>
    <recommendedName>
        <fullName evidence="7">DUF4124 domain-containing protein</fullName>
    </recommendedName>
</protein>
<evidence type="ECO:0000313" key="4">
    <source>
        <dbReference type="EMBL" id="UNV87567.1"/>
    </source>
</evidence>
<dbReference type="Proteomes" id="UP000829504">
    <property type="component" value="Chromosome"/>
</dbReference>
<keyword evidence="1" id="KW-0175">Coiled coil</keyword>
<name>A0A0C1EG03_9NEIS</name>
<accession>A0A0C1EG03</accession>
<evidence type="ECO:0000313" key="5">
    <source>
        <dbReference type="Proteomes" id="UP000031390"/>
    </source>
</evidence>
<reference evidence="3 5" key="1">
    <citation type="submission" date="2014-12" db="EMBL/GenBank/DDBJ databases">
        <title>Genome sequence of Morococcus cerebrosus.</title>
        <authorList>
            <person name="Shin S.-K."/>
            <person name="Yi H."/>
        </authorList>
    </citation>
    <scope>NUCLEOTIDE SEQUENCE [LARGE SCALE GENOMIC DNA]</scope>
    <source>
        <strain evidence="3 5">CIP 81.93</strain>
    </source>
</reference>
<feature type="coiled-coil region" evidence="1">
    <location>
        <begin position="150"/>
        <end position="203"/>
    </location>
</feature>
<dbReference type="RefSeq" id="WP_039405675.1">
    <property type="nucleotide sequence ID" value="NZ_CP094242.1"/>
</dbReference>
<evidence type="ECO:0000313" key="3">
    <source>
        <dbReference type="EMBL" id="KIC11019.1"/>
    </source>
</evidence>
<evidence type="ECO:0000256" key="2">
    <source>
        <dbReference type="SAM" id="SignalP"/>
    </source>
</evidence>
<feature type="chain" id="PRO_5002131563" description="DUF4124 domain-containing protein" evidence="2">
    <location>
        <begin position="22"/>
        <end position="206"/>
    </location>
</feature>
<gene>
    <name evidence="3" type="ORF">MCC93_05800</name>
    <name evidence="4" type="ORF">MON37_01035</name>
</gene>
<proteinExistence type="predicted"/>
<dbReference type="AlphaFoldDB" id="A0A0C1EG03"/>
<dbReference type="Proteomes" id="UP000031390">
    <property type="component" value="Unassembled WGS sequence"/>
</dbReference>
<evidence type="ECO:0008006" key="7">
    <source>
        <dbReference type="Google" id="ProtNLM"/>
    </source>
</evidence>
<keyword evidence="6" id="KW-1185">Reference proteome</keyword>
<dbReference type="EMBL" id="CP094242">
    <property type="protein sequence ID" value="UNV87567.1"/>
    <property type="molecule type" value="Genomic_DNA"/>
</dbReference>
<organism evidence="3 5">
    <name type="scientific">Morococcus cerebrosus</name>
    <dbReference type="NCBI Taxonomy" id="1056807"/>
    <lineage>
        <taxon>Bacteria</taxon>
        <taxon>Pseudomonadati</taxon>
        <taxon>Pseudomonadota</taxon>
        <taxon>Betaproteobacteria</taxon>
        <taxon>Neisseriales</taxon>
        <taxon>Neisseriaceae</taxon>
        <taxon>Morococcus</taxon>
    </lineage>
</organism>
<evidence type="ECO:0000256" key="1">
    <source>
        <dbReference type="SAM" id="Coils"/>
    </source>
</evidence>
<dbReference type="PATRIC" id="fig|1056807.3.peg.559"/>
<evidence type="ECO:0000313" key="6">
    <source>
        <dbReference type="Proteomes" id="UP000829504"/>
    </source>
</evidence>
<feature type="signal peptide" evidence="2">
    <location>
        <begin position="1"/>
        <end position="21"/>
    </location>
</feature>
<keyword evidence="2" id="KW-0732">Signal</keyword>
<reference evidence="4 6" key="2">
    <citation type="submission" date="2022-03" db="EMBL/GenBank/DDBJ databases">
        <title>Genome sequencing of Morococcus cerebrosus.</title>
        <authorList>
            <person name="Baek M.-G."/>
            <person name="Yi H."/>
        </authorList>
    </citation>
    <scope>NUCLEOTIDE SEQUENCE [LARGE SCALE GENOMIC DNA]</scope>
    <source>
        <strain evidence="4 6">CIP 81.93</strain>
    </source>
</reference>